<sequence>MNPLDSRWIQRLQNFKKAFANLKSAVALTEQRALSDLEKQGLIHAFKFTYELAWNTVKDFYQFQGEEGLQGSRDAFRTAFQLGLVQD</sequence>
<evidence type="ECO:0000313" key="1">
    <source>
        <dbReference type="EMBL" id="MBN7825755.1"/>
    </source>
</evidence>
<dbReference type="Proteomes" id="UP000664654">
    <property type="component" value="Unassembled WGS sequence"/>
</dbReference>
<gene>
    <name evidence="1" type="ORF">J0A66_11015</name>
</gene>
<reference evidence="1" key="1">
    <citation type="submission" date="2021-03" db="EMBL/GenBank/DDBJ databases">
        <title>novel species isolated from a fishpond in China.</title>
        <authorList>
            <person name="Lu H."/>
            <person name="Cai Z."/>
        </authorList>
    </citation>
    <scope>NUCLEOTIDE SEQUENCE</scope>
    <source>
        <strain evidence="1">JCM 30855</strain>
    </source>
</reference>
<comment type="caution">
    <text evidence="1">The sequence shown here is derived from an EMBL/GenBank/DDBJ whole genome shotgun (WGS) entry which is preliminary data.</text>
</comment>
<protein>
    <submittedName>
        <fullName evidence="1">Nucleotidyltransferase substrate binding protein</fullName>
    </submittedName>
</protein>
<dbReference type="EMBL" id="JAFKCV010000005">
    <property type="protein sequence ID" value="MBN7825755.1"/>
    <property type="molecule type" value="Genomic_DNA"/>
</dbReference>
<dbReference type="InterPro" id="IPR010235">
    <property type="entry name" value="HepT"/>
</dbReference>
<dbReference type="Gene3D" id="1.20.120.330">
    <property type="entry name" value="Nucleotidyltransferases domain 2"/>
    <property type="match status" value="1"/>
</dbReference>
<dbReference type="AlphaFoldDB" id="A0A939DNC0"/>
<evidence type="ECO:0000313" key="2">
    <source>
        <dbReference type="Proteomes" id="UP000664654"/>
    </source>
</evidence>
<accession>A0A939DNC0</accession>
<proteinExistence type="predicted"/>
<organism evidence="1 2">
    <name type="scientific">Bowmanella dokdonensis</name>
    <dbReference type="NCBI Taxonomy" id="751969"/>
    <lineage>
        <taxon>Bacteria</taxon>
        <taxon>Pseudomonadati</taxon>
        <taxon>Pseudomonadota</taxon>
        <taxon>Gammaproteobacteria</taxon>
        <taxon>Alteromonadales</taxon>
        <taxon>Alteromonadaceae</taxon>
        <taxon>Bowmanella</taxon>
    </lineage>
</organism>
<dbReference type="Pfam" id="PF08780">
    <property type="entry name" value="NTase_sub_bind"/>
    <property type="match status" value="1"/>
</dbReference>
<name>A0A939DNC0_9ALTE</name>
<keyword evidence="2" id="KW-1185">Reference proteome</keyword>
<dbReference type="SUPFAM" id="SSF81593">
    <property type="entry name" value="Nucleotidyltransferase substrate binding subunit/domain"/>
    <property type="match status" value="1"/>
</dbReference>